<accession>A0A251UD80</accession>
<sequence>MLQNRIIQLGQDTVLWRMKSYWYCRFSTSYDKYSHHHMTREIWDNVDTND</sequence>
<organism evidence="1 2">
    <name type="scientific">Helianthus annuus</name>
    <name type="common">Common sunflower</name>
    <dbReference type="NCBI Taxonomy" id="4232"/>
    <lineage>
        <taxon>Eukaryota</taxon>
        <taxon>Viridiplantae</taxon>
        <taxon>Streptophyta</taxon>
        <taxon>Embryophyta</taxon>
        <taxon>Tracheophyta</taxon>
        <taxon>Spermatophyta</taxon>
        <taxon>Magnoliopsida</taxon>
        <taxon>eudicotyledons</taxon>
        <taxon>Gunneridae</taxon>
        <taxon>Pentapetalae</taxon>
        <taxon>asterids</taxon>
        <taxon>campanulids</taxon>
        <taxon>Asterales</taxon>
        <taxon>Asteraceae</taxon>
        <taxon>Asteroideae</taxon>
        <taxon>Heliantheae alliance</taxon>
        <taxon>Heliantheae</taxon>
        <taxon>Helianthus</taxon>
    </lineage>
</organism>
<reference evidence="2" key="1">
    <citation type="journal article" date="2017" name="Nature">
        <title>The sunflower genome provides insights into oil metabolism, flowering and Asterid evolution.</title>
        <authorList>
            <person name="Badouin H."/>
            <person name="Gouzy J."/>
            <person name="Grassa C.J."/>
            <person name="Murat F."/>
            <person name="Staton S.E."/>
            <person name="Cottret L."/>
            <person name="Lelandais-Briere C."/>
            <person name="Owens G.L."/>
            <person name="Carrere S."/>
            <person name="Mayjonade B."/>
            <person name="Legrand L."/>
            <person name="Gill N."/>
            <person name="Kane N.C."/>
            <person name="Bowers J.E."/>
            <person name="Hubner S."/>
            <person name="Bellec A."/>
            <person name="Berard A."/>
            <person name="Berges H."/>
            <person name="Blanchet N."/>
            <person name="Boniface M.C."/>
            <person name="Brunel D."/>
            <person name="Catrice O."/>
            <person name="Chaidir N."/>
            <person name="Claudel C."/>
            <person name="Donnadieu C."/>
            <person name="Faraut T."/>
            <person name="Fievet G."/>
            <person name="Helmstetter N."/>
            <person name="King M."/>
            <person name="Knapp S.J."/>
            <person name="Lai Z."/>
            <person name="Le Paslier M.C."/>
            <person name="Lippi Y."/>
            <person name="Lorenzon L."/>
            <person name="Mandel J.R."/>
            <person name="Marage G."/>
            <person name="Marchand G."/>
            <person name="Marquand E."/>
            <person name="Bret-Mestries E."/>
            <person name="Morien E."/>
            <person name="Nambeesan S."/>
            <person name="Nguyen T."/>
            <person name="Pegot-Espagnet P."/>
            <person name="Pouilly N."/>
            <person name="Raftis F."/>
            <person name="Sallet E."/>
            <person name="Schiex T."/>
            <person name="Thomas J."/>
            <person name="Vandecasteele C."/>
            <person name="Vares D."/>
            <person name="Vear F."/>
            <person name="Vautrin S."/>
            <person name="Crespi M."/>
            <person name="Mangin B."/>
            <person name="Burke J.M."/>
            <person name="Salse J."/>
            <person name="Munos S."/>
            <person name="Vincourt P."/>
            <person name="Rieseberg L.H."/>
            <person name="Langlade N.B."/>
        </authorList>
    </citation>
    <scope>NUCLEOTIDE SEQUENCE [LARGE SCALE GENOMIC DNA]</scope>
    <source>
        <strain evidence="2">cv. SF193</strain>
    </source>
</reference>
<evidence type="ECO:0000313" key="2">
    <source>
        <dbReference type="Proteomes" id="UP000215914"/>
    </source>
</evidence>
<gene>
    <name evidence="1" type="ORF">HannXRQ_Chr07g0190871</name>
</gene>
<dbReference type="EMBL" id="CM007896">
    <property type="protein sequence ID" value="OTG20241.1"/>
    <property type="molecule type" value="Genomic_DNA"/>
</dbReference>
<dbReference type="AlphaFoldDB" id="A0A251UD80"/>
<proteinExistence type="predicted"/>
<dbReference type="Proteomes" id="UP000215914">
    <property type="component" value="Chromosome 7"/>
</dbReference>
<name>A0A251UD80_HELAN</name>
<keyword evidence="2" id="KW-1185">Reference proteome</keyword>
<dbReference type="InParanoid" id="A0A251UD80"/>
<protein>
    <submittedName>
        <fullName evidence="1">Uncharacterized protein</fullName>
    </submittedName>
</protein>
<evidence type="ECO:0000313" key="1">
    <source>
        <dbReference type="EMBL" id="OTG20241.1"/>
    </source>
</evidence>